<proteinExistence type="predicted"/>
<comment type="caution">
    <text evidence="8">The sequence shown here is derived from an EMBL/GenBank/DDBJ whole genome shotgun (WGS) entry which is preliminary data.</text>
</comment>
<dbReference type="Pfam" id="PF00148">
    <property type="entry name" value="Oxidored_nitro"/>
    <property type="match status" value="1"/>
</dbReference>
<keyword evidence="5" id="KW-0077">Bacteriochlorophyll biosynthesis</keyword>
<evidence type="ECO:0000256" key="1">
    <source>
        <dbReference type="ARBA" id="ARBA00004800"/>
    </source>
</evidence>
<dbReference type="RefSeq" id="WP_282583649.1">
    <property type="nucleotide sequence ID" value="NZ_JAMOIM010000002.1"/>
</dbReference>
<dbReference type="InterPro" id="IPR000510">
    <property type="entry name" value="Nase/OxRdtase_comp1"/>
</dbReference>
<protein>
    <submittedName>
        <fullName evidence="8">Chlorophyllide a reductase subunit Y</fullName>
        <ecNumber evidence="8">1.3.7.15</ecNumber>
    </submittedName>
</protein>
<evidence type="ECO:0000256" key="5">
    <source>
        <dbReference type="ARBA" id="ARBA00023181"/>
    </source>
</evidence>
<evidence type="ECO:0000256" key="4">
    <source>
        <dbReference type="ARBA" id="ARBA00023171"/>
    </source>
</evidence>
<dbReference type="PANTHER" id="PTHR39429:SF3">
    <property type="entry name" value="LIGHT-INDEPENDENT PROTOCHLOROPHYLLIDE REDUCTASE SUBUNIT N"/>
    <property type="match status" value="1"/>
</dbReference>
<organism evidence="8 9">
    <name type="scientific">Lichenifustis flavocetrariae</name>
    <dbReference type="NCBI Taxonomy" id="2949735"/>
    <lineage>
        <taxon>Bacteria</taxon>
        <taxon>Pseudomonadati</taxon>
        <taxon>Pseudomonadota</taxon>
        <taxon>Alphaproteobacteria</taxon>
        <taxon>Hyphomicrobiales</taxon>
        <taxon>Lichenihabitantaceae</taxon>
        <taxon>Lichenifustis</taxon>
    </lineage>
</organism>
<dbReference type="Gene3D" id="3.40.50.1980">
    <property type="entry name" value="Nitrogenase molybdenum iron protein domain"/>
    <property type="match status" value="2"/>
</dbReference>
<dbReference type="GO" id="GO:0030494">
    <property type="term" value="P:bacteriochlorophyll biosynthetic process"/>
    <property type="evidence" value="ECO:0007669"/>
    <property type="project" value="UniProtKB-KW"/>
</dbReference>
<dbReference type="GO" id="GO:0016731">
    <property type="term" value="F:oxidoreductase activity, acting on iron-sulfur proteins as donors, NAD or NADP as acceptor"/>
    <property type="evidence" value="ECO:0007669"/>
    <property type="project" value="InterPro"/>
</dbReference>
<dbReference type="InterPro" id="IPR050293">
    <property type="entry name" value="LIPOR_BchN/ChlN"/>
</dbReference>
<dbReference type="EC" id="1.3.7.15" evidence="8"/>
<accession>A0AA41YU53</accession>
<dbReference type="AlphaFoldDB" id="A0AA41YU53"/>
<comment type="pathway">
    <text evidence="1">Porphyrin-containing compound metabolism; bacteriochlorophyll biosynthesis.</text>
</comment>
<evidence type="ECO:0000256" key="3">
    <source>
        <dbReference type="ARBA" id="ARBA00023002"/>
    </source>
</evidence>
<evidence type="ECO:0000313" key="8">
    <source>
        <dbReference type="EMBL" id="MCW6507286.1"/>
    </source>
</evidence>
<dbReference type="Proteomes" id="UP001165667">
    <property type="component" value="Unassembled WGS sequence"/>
</dbReference>
<dbReference type="PIRSF" id="PIRSF000163">
    <property type="entry name" value="PCP_ChlB"/>
    <property type="match status" value="1"/>
</dbReference>
<evidence type="ECO:0000256" key="6">
    <source>
        <dbReference type="SAM" id="MobiDB-lite"/>
    </source>
</evidence>
<dbReference type="GO" id="GO:0015979">
    <property type="term" value="P:photosynthesis"/>
    <property type="evidence" value="ECO:0007669"/>
    <property type="project" value="UniProtKB-KW"/>
</dbReference>
<evidence type="ECO:0000256" key="2">
    <source>
        <dbReference type="ARBA" id="ARBA00022531"/>
    </source>
</evidence>
<keyword evidence="3 8" id="KW-0560">Oxidoreductase</keyword>
<keyword evidence="2" id="KW-0602">Photosynthesis</keyword>
<dbReference type="InterPro" id="IPR016209">
    <property type="entry name" value="Protochlorophyllide_Rdtase"/>
</dbReference>
<dbReference type="NCBIfam" id="TIGR02015">
    <property type="entry name" value="BchY"/>
    <property type="match status" value="1"/>
</dbReference>
<keyword evidence="4" id="KW-0149">Chlorophyll biosynthesis</keyword>
<evidence type="ECO:0000313" key="9">
    <source>
        <dbReference type="Proteomes" id="UP001165667"/>
    </source>
</evidence>
<feature type="domain" description="Nitrogenase/oxidoreductase component 1" evidence="7">
    <location>
        <begin position="59"/>
        <end position="447"/>
    </location>
</feature>
<evidence type="ECO:0000259" key="7">
    <source>
        <dbReference type="Pfam" id="PF00148"/>
    </source>
</evidence>
<dbReference type="InterPro" id="IPR010245">
    <property type="entry name" value="BchY"/>
</dbReference>
<sequence length="508" mass="53848">MSASAVIDQDRPVEAAGSGCHGGRTTMLEAAKAAGKSETMDRLLATYPRGPHDQPQSMCPAFGALRVGLRMRRTATILSGSACCVYGLTFTSHFYGAKRTVGYVPFNSETLVTGQLYEDIRNAVHEIAKPADYDAVVVINLCVPTASGVPLDRLPRQIDGVRIIGIDVPGFGVPTHAEAKDVLAGAMLRYARLEAQNGPVQRPRSMTERTRTISLIGELFPVDPVGVGALLAPMGLGVAPQLPAREWRDLYAALDCTVAAAVHPFYTASVREFQAAGRPVVGSGPVGLDGTADWLDAIGKAAGVAPSLIDAAKAQSLPAIRAALDGNRIEARVTVSGYEGSELLVARLLSEAGAEVPYVGTACPRTDWSEADRQWLTARGTHVQYRASLEQDLAAMQEVRPDLAIGTTPLVQKAKELGIPAIYFTNMVSARPLFGAAGVGALTRIVATQSAGKDRFARMVSFFDGVGSGESTGYGWQGIPESHPGAKERFRKVRESRARAEANIPVGN</sequence>
<name>A0AA41YU53_9HYPH</name>
<dbReference type="GO" id="GO:0016020">
    <property type="term" value="C:membrane"/>
    <property type="evidence" value="ECO:0007669"/>
    <property type="project" value="InterPro"/>
</dbReference>
<dbReference type="PANTHER" id="PTHR39429">
    <property type="entry name" value="LIGHT-INDEPENDENT PROTOCHLOROPHYLLIDE REDUCTASE SUBUNIT N"/>
    <property type="match status" value="1"/>
</dbReference>
<gene>
    <name evidence="8" type="primary">bchY</name>
    <name evidence="8" type="ORF">M8523_04550</name>
</gene>
<dbReference type="SUPFAM" id="SSF53807">
    <property type="entry name" value="Helical backbone' metal receptor"/>
    <property type="match status" value="1"/>
</dbReference>
<reference evidence="8" key="1">
    <citation type="submission" date="2022-05" db="EMBL/GenBank/DDBJ databases">
        <authorList>
            <person name="Pankratov T."/>
        </authorList>
    </citation>
    <scope>NUCLEOTIDE SEQUENCE</scope>
    <source>
        <strain evidence="8">BP6-180914</strain>
    </source>
</reference>
<feature type="region of interest" description="Disordered" evidence="6">
    <location>
        <begin position="1"/>
        <end position="22"/>
    </location>
</feature>
<keyword evidence="9" id="KW-1185">Reference proteome</keyword>
<dbReference type="EMBL" id="JAMOIM010000002">
    <property type="protein sequence ID" value="MCW6507286.1"/>
    <property type="molecule type" value="Genomic_DNA"/>
</dbReference>